<dbReference type="EMBL" id="GGEC01092302">
    <property type="protein sequence ID" value="MBX72786.1"/>
    <property type="molecule type" value="Transcribed_RNA"/>
</dbReference>
<name>A0A2P2R0K9_RHIMU</name>
<accession>A0A2P2R0K9</accession>
<proteinExistence type="predicted"/>
<organism evidence="1">
    <name type="scientific">Rhizophora mucronata</name>
    <name type="common">Asiatic mangrove</name>
    <dbReference type="NCBI Taxonomy" id="61149"/>
    <lineage>
        <taxon>Eukaryota</taxon>
        <taxon>Viridiplantae</taxon>
        <taxon>Streptophyta</taxon>
        <taxon>Embryophyta</taxon>
        <taxon>Tracheophyta</taxon>
        <taxon>Spermatophyta</taxon>
        <taxon>Magnoliopsida</taxon>
        <taxon>eudicotyledons</taxon>
        <taxon>Gunneridae</taxon>
        <taxon>Pentapetalae</taxon>
        <taxon>rosids</taxon>
        <taxon>fabids</taxon>
        <taxon>Malpighiales</taxon>
        <taxon>Rhizophoraceae</taxon>
        <taxon>Rhizophora</taxon>
    </lineage>
</organism>
<sequence length="14" mass="1751">MTYPIEQNRMLVQK</sequence>
<protein>
    <submittedName>
        <fullName evidence="1">Uncharacterized protein</fullName>
    </submittedName>
</protein>
<reference evidence="1" key="1">
    <citation type="submission" date="2018-02" db="EMBL/GenBank/DDBJ databases">
        <title>Rhizophora mucronata_Transcriptome.</title>
        <authorList>
            <person name="Meera S.P."/>
            <person name="Sreeshan A."/>
            <person name="Augustine A."/>
        </authorList>
    </citation>
    <scope>NUCLEOTIDE SEQUENCE</scope>
    <source>
        <tissue evidence="1">Leaf</tissue>
    </source>
</reference>
<evidence type="ECO:0000313" key="1">
    <source>
        <dbReference type="EMBL" id="MBX72786.1"/>
    </source>
</evidence>